<proteinExistence type="predicted"/>
<dbReference type="Proteomes" id="UP000268535">
    <property type="component" value="Unassembled WGS sequence"/>
</dbReference>
<sequence>MAATAAAVLTALTPTRELPALPAATGGVSAARAVAGHGVDLVALVARIDAVKQLLQGERVVMGRRVEPGRFEAAERAHIIAQEGLETVLHVGRRHDDVAVEGTALARDRKDILKMDDQHRHEPE</sequence>
<reference evidence="2" key="1">
    <citation type="journal article" date="2018" name="Nat. Microbiol.">
        <title>Leveraging single-cell genomics to expand the fungal tree of life.</title>
        <authorList>
            <person name="Ahrendt S.R."/>
            <person name="Quandt C.A."/>
            <person name="Ciobanu D."/>
            <person name="Clum A."/>
            <person name="Salamov A."/>
            <person name="Andreopoulos B."/>
            <person name="Cheng J.F."/>
            <person name="Woyke T."/>
            <person name="Pelin A."/>
            <person name="Henrissat B."/>
            <person name="Reynolds N.K."/>
            <person name="Benny G.L."/>
            <person name="Smith M.E."/>
            <person name="James T.Y."/>
            <person name="Grigoriev I.V."/>
        </authorList>
    </citation>
    <scope>NUCLEOTIDE SEQUENCE [LARGE SCALE GENOMIC DNA]</scope>
    <source>
        <strain evidence="2">ATCC 52028</strain>
    </source>
</reference>
<dbReference type="EMBL" id="ML013343">
    <property type="protein sequence ID" value="RKO95053.1"/>
    <property type="molecule type" value="Genomic_DNA"/>
</dbReference>
<evidence type="ECO:0000313" key="2">
    <source>
        <dbReference type="Proteomes" id="UP000268535"/>
    </source>
</evidence>
<evidence type="ECO:0000313" key="1">
    <source>
        <dbReference type="EMBL" id="RKO95053.1"/>
    </source>
</evidence>
<organism evidence="1 2">
    <name type="scientific">Caulochytrium protostelioides</name>
    <dbReference type="NCBI Taxonomy" id="1555241"/>
    <lineage>
        <taxon>Eukaryota</taxon>
        <taxon>Fungi</taxon>
        <taxon>Fungi incertae sedis</taxon>
        <taxon>Chytridiomycota</taxon>
        <taxon>Chytridiomycota incertae sedis</taxon>
        <taxon>Chytridiomycetes</taxon>
        <taxon>Caulochytriales</taxon>
        <taxon>Caulochytriaceae</taxon>
        <taxon>Caulochytrium</taxon>
    </lineage>
</organism>
<dbReference type="AlphaFoldDB" id="A0A4P9WS95"/>
<accession>A0A4P9WS95</accession>
<protein>
    <submittedName>
        <fullName evidence="1">Uncharacterized protein</fullName>
    </submittedName>
</protein>
<name>A0A4P9WS95_9FUNG</name>
<gene>
    <name evidence="1" type="ORF">CAUPRSCDRAFT_13178</name>
</gene>